<name>A0A178ZDZ4_9EURO</name>
<feature type="region of interest" description="Disordered" evidence="1">
    <location>
        <begin position="389"/>
        <end position="470"/>
    </location>
</feature>
<feature type="compositionally biased region" description="Basic and acidic residues" evidence="1">
    <location>
        <begin position="482"/>
        <end position="500"/>
    </location>
</feature>
<dbReference type="RefSeq" id="XP_018691364.1">
    <property type="nucleotide sequence ID" value="XM_018838596.1"/>
</dbReference>
<dbReference type="GO" id="GO:0001181">
    <property type="term" value="F:RNA polymerase I general transcription initiation factor activity"/>
    <property type="evidence" value="ECO:0007669"/>
    <property type="project" value="TreeGrafter"/>
</dbReference>
<keyword evidence="3" id="KW-1185">Reference proteome</keyword>
<dbReference type="STRING" id="1367422.A0A178ZDZ4"/>
<dbReference type="Proteomes" id="UP000078343">
    <property type="component" value="Unassembled WGS sequence"/>
</dbReference>
<dbReference type="GO" id="GO:0000500">
    <property type="term" value="C:RNA polymerase I upstream activating factor complex"/>
    <property type="evidence" value="ECO:0007669"/>
    <property type="project" value="InterPro"/>
</dbReference>
<feature type="region of interest" description="Disordered" evidence="1">
    <location>
        <begin position="482"/>
        <end position="515"/>
    </location>
</feature>
<accession>A0A178ZDZ4</accession>
<feature type="compositionally biased region" description="Low complexity" evidence="1">
    <location>
        <begin position="389"/>
        <end position="406"/>
    </location>
</feature>
<feature type="region of interest" description="Disordered" evidence="1">
    <location>
        <begin position="559"/>
        <end position="580"/>
    </location>
</feature>
<gene>
    <name evidence="2" type="ORF">AYL99_07087</name>
</gene>
<dbReference type="GeneID" id="30011255"/>
<sequence>MDLDDSLDEPGDASAIVDVHKASPEASDVDIHDSENAHAVPFEVKKDALEANVFHYRKWDRLRKHYRDQYLEIFKETFETEDHDRLADNLRPTQLGAVLWLSDEKARLYDALCRKGRHELKSLSMLVGTKSEVEIKAYLDNLREQETDRQRFEAQPKNISHADIRAAIEIGPECELVLDTAAAALSAFQEQYDATIGQNGNNIWFIDHNVAAELDQRGDELEASGNTRDQESGDVLAPISERAVQAFHLSTFLELSERFFMNRDADSPESWQTIAEEGQHPALTLGCVTLFYDLIVNFARRLIQSTLFIAKSRLRAATSRDYQPGGLIRSDDVLAALDVLGVKKSSDPFWIGLAKRNGLRVVDDAHRKGVDGKAVMSYEKVEKILSSRLRTRSSSRMSTRSTRSQSPLDETSATEDLANNNDEPVCSDIDEQSSVDTGYSDADSEGTEAEDPSGEHHGSSSEEPPLSRVSREKRIQYLEEEQHQYLERMDRESRRREESRLLSLLGPQDTQEEKDVQEEAIEELGVRPRVVRKSVEDCLGWAVKYEAEWERHERMLLLGSPSLADPAPKRRKLEPESDGG</sequence>
<proteinExistence type="predicted"/>
<dbReference type="InterPro" id="IPR039601">
    <property type="entry name" value="Rrn5"/>
</dbReference>
<evidence type="ECO:0000256" key="1">
    <source>
        <dbReference type="SAM" id="MobiDB-lite"/>
    </source>
</evidence>
<evidence type="ECO:0000313" key="3">
    <source>
        <dbReference type="Proteomes" id="UP000078343"/>
    </source>
</evidence>
<dbReference type="GO" id="GO:0006361">
    <property type="term" value="P:transcription initiation at RNA polymerase I promoter"/>
    <property type="evidence" value="ECO:0007669"/>
    <property type="project" value="TreeGrafter"/>
</dbReference>
<organism evidence="2 3">
    <name type="scientific">Fonsecaea erecta</name>
    <dbReference type="NCBI Taxonomy" id="1367422"/>
    <lineage>
        <taxon>Eukaryota</taxon>
        <taxon>Fungi</taxon>
        <taxon>Dikarya</taxon>
        <taxon>Ascomycota</taxon>
        <taxon>Pezizomycotina</taxon>
        <taxon>Eurotiomycetes</taxon>
        <taxon>Chaetothyriomycetidae</taxon>
        <taxon>Chaetothyriales</taxon>
        <taxon>Herpotrichiellaceae</taxon>
        <taxon>Fonsecaea</taxon>
    </lineage>
</organism>
<dbReference type="GO" id="GO:0000182">
    <property type="term" value="F:rDNA binding"/>
    <property type="evidence" value="ECO:0007669"/>
    <property type="project" value="TreeGrafter"/>
</dbReference>
<feature type="compositionally biased region" description="Acidic residues" evidence="1">
    <location>
        <begin position="442"/>
        <end position="452"/>
    </location>
</feature>
<protein>
    <submittedName>
        <fullName evidence="2">Uncharacterized protein</fullName>
    </submittedName>
</protein>
<reference evidence="2 3" key="1">
    <citation type="submission" date="2016-04" db="EMBL/GenBank/DDBJ databases">
        <title>Draft genome of Fonsecaea erecta CBS 125763.</title>
        <authorList>
            <person name="Weiss V.A."/>
            <person name="Vicente V.A."/>
            <person name="Raittz R.T."/>
            <person name="Moreno L.F."/>
            <person name="De Souza E.M."/>
            <person name="Pedrosa F.O."/>
            <person name="Steffens M.B."/>
            <person name="Faoro H."/>
            <person name="Tadra-Sfeir M.Z."/>
            <person name="Najafzadeh M.J."/>
            <person name="Felipe M.S."/>
            <person name="Teixeira M."/>
            <person name="Sun J."/>
            <person name="Xi L."/>
            <person name="Gomes R."/>
            <person name="De Azevedo C.M."/>
            <person name="Salgado C.G."/>
            <person name="Da Silva M.B."/>
            <person name="Nascimento M.F."/>
            <person name="Queiroz-Telles F."/>
            <person name="Attili D.S."/>
            <person name="Gorbushina A."/>
        </authorList>
    </citation>
    <scope>NUCLEOTIDE SEQUENCE [LARGE SCALE GENOMIC DNA]</scope>
    <source>
        <strain evidence="2 3">CBS 125763</strain>
    </source>
</reference>
<comment type="caution">
    <text evidence="2">The sequence shown here is derived from an EMBL/GenBank/DDBJ whole genome shotgun (WGS) entry which is preliminary data.</text>
</comment>
<dbReference type="EMBL" id="LVYI01000006">
    <property type="protein sequence ID" value="OAP57997.1"/>
    <property type="molecule type" value="Genomic_DNA"/>
</dbReference>
<dbReference type="PANTHER" id="PTHR28079">
    <property type="entry name" value="RNA POLYMERASE I-SPECIFIC TRANSCRIPTION INITIATION FACTOR RRN5"/>
    <property type="match status" value="1"/>
</dbReference>
<dbReference type="PANTHER" id="PTHR28079:SF1">
    <property type="entry name" value="RNA POLYMERASE I-SPECIFIC TRANSCRIPTION INITIATION FACTOR RRN5"/>
    <property type="match status" value="1"/>
</dbReference>
<evidence type="ECO:0000313" key="2">
    <source>
        <dbReference type="EMBL" id="OAP57997.1"/>
    </source>
</evidence>
<dbReference type="GO" id="GO:0042790">
    <property type="term" value="P:nucleolar large rRNA transcription by RNA polymerase I"/>
    <property type="evidence" value="ECO:0007669"/>
    <property type="project" value="InterPro"/>
</dbReference>
<dbReference type="AlphaFoldDB" id="A0A178ZDZ4"/>
<dbReference type="OrthoDB" id="2240312at2759"/>